<sequence length="178" mass="19726">MIRLARLTFFSSPDCSTQSLTFACPASSHELVLRHFACTRVLDDGIDCRSRGVGGMQNVYFAFDAWPRHRHHTYNNRDEYPPTRNSARGWRISQSTSPGCFEGSFAALTPSSPPVTLSKAWCSWGVLGLGEADQRPDPKVIQLNFSKRSCHIARLPMGCEACEPLALGPIQELAKVID</sequence>
<proteinExistence type="predicted"/>
<protein>
    <submittedName>
        <fullName evidence="1">Uncharacterized protein</fullName>
    </submittedName>
</protein>
<dbReference type="Proteomes" id="UP001243989">
    <property type="component" value="Unassembled WGS sequence"/>
</dbReference>
<dbReference type="AlphaFoldDB" id="A0AAI9ZTF9"/>
<accession>A0AAI9ZTF9</accession>
<reference evidence="1" key="1">
    <citation type="submission" date="2021-06" db="EMBL/GenBank/DDBJ databases">
        <title>Comparative genomics, transcriptomics and evolutionary studies reveal genomic signatures of adaptation to plant cell wall in hemibiotrophic fungi.</title>
        <authorList>
            <consortium name="DOE Joint Genome Institute"/>
            <person name="Baroncelli R."/>
            <person name="Diaz J.F."/>
            <person name="Benocci T."/>
            <person name="Peng M."/>
            <person name="Battaglia E."/>
            <person name="Haridas S."/>
            <person name="Andreopoulos W."/>
            <person name="Labutti K."/>
            <person name="Pangilinan J."/>
            <person name="Floch G.L."/>
            <person name="Makela M.R."/>
            <person name="Henrissat B."/>
            <person name="Grigoriev I.V."/>
            <person name="Crouch J.A."/>
            <person name="De Vries R.P."/>
            <person name="Sukno S.A."/>
            <person name="Thon M.R."/>
        </authorList>
    </citation>
    <scope>NUCLEOTIDE SEQUENCE</scope>
    <source>
        <strain evidence="1">CBS 102054</strain>
    </source>
</reference>
<keyword evidence="2" id="KW-1185">Reference proteome</keyword>
<name>A0AAI9ZTF9_9PEZI</name>
<comment type="caution">
    <text evidence="1">The sequence shown here is derived from an EMBL/GenBank/DDBJ whole genome shotgun (WGS) entry which is preliminary data.</text>
</comment>
<evidence type="ECO:0000313" key="1">
    <source>
        <dbReference type="EMBL" id="KAK1637887.1"/>
    </source>
</evidence>
<evidence type="ECO:0000313" key="2">
    <source>
        <dbReference type="Proteomes" id="UP001243989"/>
    </source>
</evidence>
<organism evidence="1 2">
    <name type="scientific">Colletotrichum phormii</name>
    <dbReference type="NCBI Taxonomy" id="359342"/>
    <lineage>
        <taxon>Eukaryota</taxon>
        <taxon>Fungi</taxon>
        <taxon>Dikarya</taxon>
        <taxon>Ascomycota</taxon>
        <taxon>Pezizomycotina</taxon>
        <taxon>Sordariomycetes</taxon>
        <taxon>Hypocreomycetidae</taxon>
        <taxon>Glomerellales</taxon>
        <taxon>Glomerellaceae</taxon>
        <taxon>Colletotrichum</taxon>
        <taxon>Colletotrichum acutatum species complex</taxon>
    </lineage>
</organism>
<dbReference type="EMBL" id="JAHMHQ010000008">
    <property type="protein sequence ID" value="KAK1637887.1"/>
    <property type="molecule type" value="Genomic_DNA"/>
</dbReference>
<dbReference type="GeneID" id="85467562"/>
<dbReference type="RefSeq" id="XP_060446494.1">
    <property type="nucleotide sequence ID" value="XM_060582700.1"/>
</dbReference>
<gene>
    <name evidence="1" type="ORF">BDP81DRAFT_214971</name>
</gene>